<comment type="caution">
    <text evidence="1">The sequence shown here is derived from an EMBL/GenBank/DDBJ whole genome shotgun (WGS) entry which is preliminary data.</text>
</comment>
<dbReference type="SUPFAM" id="SSF54060">
    <property type="entry name" value="His-Me finger endonucleases"/>
    <property type="match status" value="1"/>
</dbReference>
<evidence type="ECO:0000313" key="1">
    <source>
        <dbReference type="EMBL" id="PCG76934.1"/>
    </source>
</evidence>
<dbReference type="InterPro" id="IPR044929">
    <property type="entry name" value="DNA/RNA_non-sp_Endonuclease_sf"/>
</dbReference>
<gene>
    <name evidence="1" type="ORF">B5V51_8406</name>
</gene>
<reference evidence="1" key="1">
    <citation type="submission" date="2017-09" db="EMBL/GenBank/DDBJ databases">
        <title>Contemporary evolution of a Lepidopteran species, Heliothis virescens, in response to modern agricultural practices.</title>
        <authorList>
            <person name="Fritz M.L."/>
            <person name="Deyonke A.M."/>
            <person name="Papanicolaou A."/>
            <person name="Micinski S."/>
            <person name="Westbrook J."/>
            <person name="Gould F."/>
        </authorList>
    </citation>
    <scope>NUCLEOTIDE SEQUENCE [LARGE SCALE GENOMIC DNA]</scope>
    <source>
        <strain evidence="1">HvINT-</strain>
        <tissue evidence="1">Whole body</tissue>
    </source>
</reference>
<proteinExistence type="predicted"/>
<sequence>MILVSLLNDDYTHIGLFPGKCWSSLRLSSSVSVWLQSAAACVIELQCAECVPEHMPLVTSHRAANGSVRLPAGAELALACAPGKFLAYPLLGRLAARCEAGRYRVAHDAALRHILDLGCQESIFEDVLHQVDHCGSLQGRAYLMRQASPAAALHLAEMCFDADRGVATRLHMSTAALAPRPHSDSAAPLSLLGNFNHMFDASTRHAAERLYSDDERLTRRLHELLKHDRYSFAEQRLTSGRLLSGRYFEDQYSRAADFASNRVAVWRSVAAGNLRHLQHDVARLLRRGAARPLHVHAGTRGVLALRAGAGRTALYLQAGRFPVPRYVWTVVHDAQANKAVALVLLNDPFVAVSEIRDAVFCESACGRLAWLHDLHRNRNYESPVYGLVFCCSLRDFTAAVPELPPDLVRVPPGNDGLLIDLLD</sequence>
<protein>
    <recommendedName>
        <fullName evidence="2">DNA/RNA non-specific endonuclease domain-containing protein</fullName>
    </recommendedName>
</protein>
<organism evidence="1">
    <name type="scientific">Heliothis virescens</name>
    <name type="common">Tobacco budworm moth</name>
    <dbReference type="NCBI Taxonomy" id="7102"/>
    <lineage>
        <taxon>Eukaryota</taxon>
        <taxon>Metazoa</taxon>
        <taxon>Ecdysozoa</taxon>
        <taxon>Arthropoda</taxon>
        <taxon>Hexapoda</taxon>
        <taxon>Insecta</taxon>
        <taxon>Pterygota</taxon>
        <taxon>Neoptera</taxon>
        <taxon>Endopterygota</taxon>
        <taxon>Lepidoptera</taxon>
        <taxon>Glossata</taxon>
        <taxon>Ditrysia</taxon>
        <taxon>Noctuoidea</taxon>
        <taxon>Noctuidae</taxon>
        <taxon>Heliothinae</taxon>
        <taxon>Heliothis</taxon>
    </lineage>
</organism>
<dbReference type="AlphaFoldDB" id="A0A2A4JZ66"/>
<accession>A0A2A4JZ66</accession>
<name>A0A2A4JZ66_HELVI</name>
<dbReference type="EMBL" id="NWSH01000369">
    <property type="protein sequence ID" value="PCG76934.1"/>
    <property type="molecule type" value="Genomic_DNA"/>
</dbReference>
<evidence type="ECO:0008006" key="2">
    <source>
        <dbReference type="Google" id="ProtNLM"/>
    </source>
</evidence>
<dbReference type="InterPro" id="IPR044925">
    <property type="entry name" value="His-Me_finger_sf"/>
</dbReference>
<dbReference type="Gene3D" id="3.40.570.10">
    <property type="entry name" value="Extracellular Endonuclease, subunit A"/>
    <property type="match status" value="1"/>
</dbReference>